<keyword evidence="1" id="KW-0812">Transmembrane</keyword>
<dbReference type="Proteomes" id="UP000017184">
    <property type="component" value="Chromosome"/>
</dbReference>
<sequence length="131" mass="14333">MARGSEPNHTWVAKAHTGGNWYQESAQRSANSSPWWSALIVLALLAAGIIQLRGQSQDRYSSASWNCPYQANVRNGPGKQYQVSYVANCSDVIQVRSGSETRNTLNGQTSTWVAVKSAAGQGWANQRLLSY</sequence>
<feature type="transmembrane region" description="Helical" evidence="1">
    <location>
        <begin position="35"/>
        <end position="52"/>
    </location>
</feature>
<evidence type="ECO:0000313" key="2">
    <source>
        <dbReference type="EMBL" id="AGX88720.1"/>
    </source>
</evidence>
<proteinExistence type="predicted"/>
<dbReference type="AlphaFoldDB" id="U5NBM6"/>
<keyword evidence="3" id="KW-1185">Reference proteome</keyword>
<reference evidence="2 3" key="1">
    <citation type="journal article" date="2013" name="Genome Biol.">
        <title>Genomic analysis reveals key aspects of prokaryotic symbiosis in the phototrophic consortium "Chlorochromatium aggregatum".</title>
        <authorList>
            <person name="Liu Z."/>
            <person name="Muller J."/>
            <person name="Li T."/>
            <person name="Alvey R.M."/>
            <person name="Vogl K."/>
            <person name="Frigaard N.U."/>
            <person name="Rockwell N.C."/>
            <person name="Boyd E.S."/>
            <person name="Tomsho L.P."/>
            <person name="Schuster S.C."/>
            <person name="Henke P."/>
            <person name="Rohde M."/>
            <person name="Overmann J."/>
            <person name="Bryant D.A."/>
        </authorList>
    </citation>
    <scope>NUCLEOTIDE SEQUENCE [LARGE SCALE GENOMIC DNA]</scope>
    <source>
        <strain evidence="2">CR</strain>
    </source>
</reference>
<organism evidence="2 3">
    <name type="scientific">Candidatus Symbiobacter mobilis CR</name>
    <dbReference type="NCBI Taxonomy" id="946483"/>
    <lineage>
        <taxon>Bacteria</taxon>
        <taxon>Pseudomonadati</taxon>
        <taxon>Pseudomonadota</taxon>
        <taxon>Betaproteobacteria</taxon>
        <taxon>Burkholderiales</taxon>
        <taxon>Comamonadaceae</taxon>
    </lineage>
</organism>
<dbReference type="RefSeq" id="WP_022776655.1">
    <property type="nucleotide sequence ID" value="NC_022576.1"/>
</dbReference>
<keyword evidence="1" id="KW-0472">Membrane</keyword>
<evidence type="ECO:0000256" key="1">
    <source>
        <dbReference type="SAM" id="Phobius"/>
    </source>
</evidence>
<dbReference type="KEGG" id="cbx:Cenrod_2670"/>
<dbReference type="OrthoDB" id="102964at2"/>
<gene>
    <name evidence="2" type="ORF">Cenrod_2670</name>
</gene>
<evidence type="ECO:0008006" key="4">
    <source>
        <dbReference type="Google" id="ProtNLM"/>
    </source>
</evidence>
<keyword evidence="1" id="KW-1133">Transmembrane helix</keyword>
<protein>
    <recommendedName>
        <fullName evidence="4">SH3b domain-containing protein</fullName>
    </recommendedName>
</protein>
<dbReference type="EMBL" id="CP004885">
    <property type="protein sequence ID" value="AGX88720.1"/>
    <property type="molecule type" value="Genomic_DNA"/>
</dbReference>
<dbReference type="HOGENOM" id="CLU_1923772_0_0_4"/>
<evidence type="ECO:0000313" key="3">
    <source>
        <dbReference type="Proteomes" id="UP000017184"/>
    </source>
</evidence>
<name>U5NBM6_9BURK</name>
<accession>U5NBM6</accession>
<dbReference type="STRING" id="946483.Cenrod_2670"/>